<protein>
    <submittedName>
        <fullName evidence="2">Iron-sulfur cluster binding protein</fullName>
    </submittedName>
</protein>
<dbReference type="Pfam" id="PF00037">
    <property type="entry name" value="Fer4"/>
    <property type="match status" value="2"/>
</dbReference>
<dbReference type="GO" id="GO:0016491">
    <property type="term" value="F:oxidoreductase activity"/>
    <property type="evidence" value="ECO:0007669"/>
    <property type="project" value="UniProtKB-ARBA"/>
</dbReference>
<dbReference type="Pfam" id="PF01656">
    <property type="entry name" value="CbiA"/>
    <property type="match status" value="1"/>
</dbReference>
<proteinExistence type="predicted"/>
<comment type="caution">
    <text evidence="2">The sequence shown here is derived from an EMBL/GenBank/DDBJ whole genome shotgun (WGS) entry which is preliminary data.</text>
</comment>
<dbReference type="SUPFAM" id="SSF54862">
    <property type="entry name" value="4Fe-4S ferredoxins"/>
    <property type="match status" value="1"/>
</dbReference>
<sequence>MKQVAVISGKGGTGKTTFSATIHALEGGVVADCDVDAPNLHILLKPQILKAEDFIASKKARIMPEKCSSCGLCYDLCRFGAVVAEDGYYVDEKKCEGCAFCFNVCPERAIEMENVKTGDLYVSKTEWGYFVHARLKPGEENTGRLVTEVKNRAKEIAEESNAEFLIVDSAPGVGCPVMASLTGVDAAIIVTEPTVSGLSDMLRILELCEHFRIRPFVVVNKFDLNVNIASEIESYCSENGVEFAGRVPFDKAIPEQIANLNFPFSGKAADKMVEIWKKLREVL</sequence>
<evidence type="ECO:0000313" key="5">
    <source>
        <dbReference type="Proteomes" id="UP000054307"/>
    </source>
</evidence>
<dbReference type="PATRIC" id="fig|2234.6.peg.1520"/>
<dbReference type="PANTHER" id="PTHR43534">
    <property type="entry name" value="MIND SUPERFAMILY P-LOOP ATPASE CONTAINING AN INSERTED FERREDOXIN DOMAIN"/>
    <property type="match status" value="1"/>
</dbReference>
<dbReference type="CDD" id="cd03110">
    <property type="entry name" value="SIMIBI_bact_arch"/>
    <property type="match status" value="1"/>
</dbReference>
<dbReference type="InterPro" id="IPR017900">
    <property type="entry name" value="4Fe4S_Fe_S_CS"/>
</dbReference>
<dbReference type="OMA" id="CEGCAVC"/>
<dbReference type="PANTHER" id="PTHR43534:SF1">
    <property type="entry name" value="4FE-4S CLUSTER CONTAINING PARA FAMILY ATPASE PROTEIN"/>
    <property type="match status" value="1"/>
</dbReference>
<dbReference type="Gene3D" id="3.30.70.20">
    <property type="match status" value="1"/>
</dbReference>
<accession>A0A101DFQ5</accession>
<dbReference type="DNASU" id="1485611"/>
<reference evidence="2" key="1">
    <citation type="journal article" date="2015" name="MBio">
        <title>Genome-resolved metagenomic analysis reveals roles for candidate phyla and other microbial community members in biogeochemical transformations in oil reservoirs.</title>
        <authorList>
            <person name="Hu P."/>
            <person name="Tom L."/>
            <person name="Singh A."/>
            <person name="Thomas B.C."/>
            <person name="Baker B.J."/>
            <person name="Piceno Y.M."/>
            <person name="Andersen G.L."/>
            <person name="Banfield J.F."/>
        </authorList>
    </citation>
    <scope>NUCLEOTIDE SEQUENCE [LARGE SCALE GENOMIC DNA]</scope>
    <source>
        <strain evidence="3">49_2300</strain>
        <strain evidence="2">49_95</strain>
    </source>
</reference>
<name>A0A101DFQ5_ARCFL</name>
<reference evidence="4 5" key="2">
    <citation type="journal article" date="2015" name="MBio">
        <title>Genome-Resolved Metagenomic Analysis Reveals Roles for Candidate Phyla and Other Microbial Community Members in Biogeochemical Transformations in Oil Reservoirs.</title>
        <authorList>
            <person name="Hu P."/>
            <person name="Tom L."/>
            <person name="Singh A."/>
            <person name="Thomas B.C."/>
            <person name="Baker B.J."/>
            <person name="Piceno Y.M."/>
            <person name="Andersen G.L."/>
            <person name="Banfield J.F."/>
        </authorList>
    </citation>
    <scope>NUCLEOTIDE SEQUENCE [LARGE SCALE GENOMIC DNA]</scope>
</reference>
<dbReference type="Proteomes" id="UP000054015">
    <property type="component" value="Unassembled WGS sequence"/>
</dbReference>
<gene>
    <name evidence="2" type="ORF">XD40_0066</name>
    <name evidence="3" type="ORF">XD48_0546</name>
</gene>
<dbReference type="InterPro" id="IPR027417">
    <property type="entry name" value="P-loop_NTPase"/>
</dbReference>
<dbReference type="PROSITE" id="PS00198">
    <property type="entry name" value="4FE4S_FER_1"/>
    <property type="match status" value="1"/>
</dbReference>
<evidence type="ECO:0000313" key="2">
    <source>
        <dbReference type="EMBL" id="KUJ94745.1"/>
    </source>
</evidence>
<feature type="domain" description="4Fe-4S ferredoxin-type" evidence="1">
    <location>
        <begin position="86"/>
        <end position="115"/>
    </location>
</feature>
<dbReference type="InterPro" id="IPR017896">
    <property type="entry name" value="4Fe4S_Fe-S-bd"/>
</dbReference>
<feature type="domain" description="4Fe-4S ferredoxin-type" evidence="1">
    <location>
        <begin position="58"/>
        <end position="82"/>
    </location>
</feature>
<dbReference type="SUPFAM" id="SSF52540">
    <property type="entry name" value="P-loop containing nucleoside triphosphate hydrolases"/>
    <property type="match status" value="1"/>
</dbReference>
<dbReference type="InterPro" id="IPR002586">
    <property type="entry name" value="CobQ/CobB/MinD/ParA_Nub-bd_dom"/>
</dbReference>
<evidence type="ECO:0000259" key="1">
    <source>
        <dbReference type="PROSITE" id="PS51379"/>
    </source>
</evidence>
<dbReference type="Gene3D" id="3.40.50.300">
    <property type="entry name" value="P-loop containing nucleotide triphosphate hydrolases"/>
    <property type="match status" value="1"/>
</dbReference>
<dbReference type="AlphaFoldDB" id="A0A101DFQ5"/>
<evidence type="ECO:0000313" key="4">
    <source>
        <dbReference type="Proteomes" id="UP000054015"/>
    </source>
</evidence>
<dbReference type="PROSITE" id="PS51379">
    <property type="entry name" value="4FE4S_FER_2"/>
    <property type="match status" value="2"/>
</dbReference>
<dbReference type="EMBL" id="LGEQ01000001">
    <property type="protein sequence ID" value="KUJ94745.1"/>
    <property type="molecule type" value="Genomic_DNA"/>
</dbReference>
<organism evidence="2 5">
    <name type="scientific">Archaeoglobus fulgidus</name>
    <dbReference type="NCBI Taxonomy" id="2234"/>
    <lineage>
        <taxon>Archaea</taxon>
        <taxon>Methanobacteriati</taxon>
        <taxon>Methanobacteriota</taxon>
        <taxon>Archaeoglobi</taxon>
        <taxon>Archaeoglobales</taxon>
        <taxon>Archaeoglobaceae</taxon>
        <taxon>Archaeoglobus</taxon>
    </lineage>
</organism>
<dbReference type="Proteomes" id="UP000054307">
    <property type="component" value="Unassembled WGS sequence"/>
</dbReference>
<dbReference type="EMBL" id="LGEX01000010">
    <property type="protein sequence ID" value="KUK07184.1"/>
    <property type="molecule type" value="Genomic_DNA"/>
</dbReference>
<evidence type="ECO:0000313" key="3">
    <source>
        <dbReference type="EMBL" id="KUK07184.1"/>
    </source>
</evidence>